<evidence type="ECO:0000313" key="5">
    <source>
        <dbReference type="Proteomes" id="UP001440612"/>
    </source>
</evidence>
<keyword evidence="1 3" id="KW-0996">Nickel insertion</keyword>
<dbReference type="InterPro" id="IPR002639">
    <property type="entry name" value="UreF"/>
</dbReference>
<comment type="subunit">
    <text evidence="3">UreD, UreF and UreG form a complex that acts as a GTP-hydrolysis-dependent molecular chaperone, activating the urease apoprotein by helping to assemble the nickel containing metallocenter of UreC. The UreE protein probably delivers the nickel.</text>
</comment>
<evidence type="ECO:0000256" key="2">
    <source>
        <dbReference type="ARBA" id="ARBA00023186"/>
    </source>
</evidence>
<dbReference type="PANTHER" id="PTHR33620">
    <property type="entry name" value="UREASE ACCESSORY PROTEIN F"/>
    <property type="match status" value="1"/>
</dbReference>
<gene>
    <name evidence="3" type="primary">ureF</name>
    <name evidence="4" type="ORF">AABB29_18650</name>
</gene>
<reference evidence="5" key="1">
    <citation type="submission" date="2024-04" db="EMBL/GenBank/DDBJ databases">
        <title>Phylogenomic analyses of a clade within the roseobacter group suggest taxonomic reassignments of species of the genera Aestuariivita, Citreicella, Loktanella, Nautella, Pelagibaca, Ruegeria, Thalassobius, Thiobacimonas and Tropicibacter, and the proposal o.</title>
        <authorList>
            <person name="Jeon C.O."/>
        </authorList>
    </citation>
    <scope>NUCLEOTIDE SEQUENCE [LARGE SCALE GENOMIC DNA]</scope>
    <source>
        <strain evidence="5">BS5-3</strain>
    </source>
</reference>
<evidence type="ECO:0000256" key="3">
    <source>
        <dbReference type="HAMAP-Rule" id="MF_01385"/>
    </source>
</evidence>
<dbReference type="HAMAP" id="MF_01385">
    <property type="entry name" value="UreF"/>
    <property type="match status" value="1"/>
</dbReference>
<organism evidence="4 5">
    <name type="scientific">Yoonia phaeophyticola</name>
    <dbReference type="NCBI Taxonomy" id="3137369"/>
    <lineage>
        <taxon>Bacteria</taxon>
        <taxon>Pseudomonadati</taxon>
        <taxon>Pseudomonadota</taxon>
        <taxon>Alphaproteobacteria</taxon>
        <taxon>Rhodobacterales</taxon>
        <taxon>Paracoccaceae</taxon>
        <taxon>Yoonia</taxon>
    </lineage>
</organism>
<dbReference type="Pfam" id="PF01730">
    <property type="entry name" value="UreF"/>
    <property type="match status" value="1"/>
</dbReference>
<keyword evidence="5" id="KW-1185">Reference proteome</keyword>
<evidence type="ECO:0000256" key="1">
    <source>
        <dbReference type="ARBA" id="ARBA00022988"/>
    </source>
</evidence>
<name>A0ABZ2V6J3_9RHOB</name>
<dbReference type="RefSeq" id="WP_341366943.1">
    <property type="nucleotide sequence ID" value="NZ_CP150951.2"/>
</dbReference>
<dbReference type="PANTHER" id="PTHR33620:SF1">
    <property type="entry name" value="UREASE ACCESSORY PROTEIN F"/>
    <property type="match status" value="1"/>
</dbReference>
<accession>A0ABZ2V6J3</accession>
<sequence>MAMGAPWAMITAIHMRTDQLLTLTQWLSPAYPVGAFAWSHGLERAVGRGDVSNAADLSDWLEAVLSKGAGRSDAILLCAAYGADEIDDIAALAAALAPSLERKMETLQQGAAFAATTRAVWGFDLPDMAYPVAVGRAASLAGLPLEPVVHVWLQAFVSNLVQCAQRLLPIGQTAGQQILHALNQDIVVVAQEALNASLDDVGSATFAVDTASMQHKGEYARIFRS</sequence>
<dbReference type="EMBL" id="CP150951">
    <property type="protein sequence ID" value="WZC48830.1"/>
    <property type="molecule type" value="Genomic_DNA"/>
</dbReference>
<comment type="function">
    <text evidence="3">Required for maturation of urease via the functional incorporation of the urease nickel metallocenter.</text>
</comment>
<dbReference type="Gene3D" id="1.10.4190.10">
    <property type="entry name" value="Urease accessory protein UreF"/>
    <property type="match status" value="1"/>
</dbReference>
<dbReference type="PIRSF" id="PIRSF009467">
    <property type="entry name" value="Ureas_acces_UreF"/>
    <property type="match status" value="1"/>
</dbReference>
<evidence type="ECO:0000313" key="4">
    <source>
        <dbReference type="EMBL" id="WZC48830.1"/>
    </source>
</evidence>
<keyword evidence="3" id="KW-0963">Cytoplasm</keyword>
<dbReference type="InterPro" id="IPR038277">
    <property type="entry name" value="UreF_sf"/>
</dbReference>
<keyword evidence="2 3" id="KW-0143">Chaperone</keyword>
<comment type="similarity">
    <text evidence="3">Belongs to the UreF family.</text>
</comment>
<dbReference type="Proteomes" id="UP001440612">
    <property type="component" value="Chromosome"/>
</dbReference>
<comment type="subcellular location">
    <subcellularLocation>
        <location evidence="3">Cytoplasm</location>
    </subcellularLocation>
</comment>
<protein>
    <recommendedName>
        <fullName evidence="3">Urease accessory protein UreF</fullName>
    </recommendedName>
</protein>
<proteinExistence type="inferred from homology"/>